<dbReference type="AlphaFoldDB" id="A0A9B0WPY6"/>
<evidence type="ECO:0000259" key="5">
    <source>
        <dbReference type="PROSITE" id="PS50089"/>
    </source>
</evidence>
<sequence length="391" mass="45064">MATAESLEGLLADTKCPICLDCLRNPVTIECGHNFCHSCIEHTWKDQHDIFLCPVCRHSCQDMQLRNNTQLGNMAEIAKLLHITMSKMEKEEETSLCKSHNQLLSLFCEEDQKFLEYERETLLTRLAEEEKYIKQKLNANIAAFSDYKSTLKSLLKDVAEKSVVSEVQLLSNIKSIHDRYERLKSPDLFSFQLRKEECVLPPLSLELQKIIKKFKREVTLDPETAHPNLLVSEDKKSVTLVLTKKRSYFNQRGFTTYSVVLGCEDFQSGRHYWEVKVDDKPEWMLGVCVDSLSRKETQLPTGQNRCWAIQLCNGDYVAQGPVPLILVLRDKPRGIGVYLDYELGMISFYNLNNRSHIHSFTDRFSGVLKPYFYVGHDSKPLTICAVTDYEL</sequence>
<dbReference type="InterPro" id="IPR035785">
    <property type="entry name" value="SPRY/PRY_TRIM75"/>
</dbReference>
<dbReference type="OrthoDB" id="128536at2759"/>
<dbReference type="FunFam" id="2.60.120.920:FF:000004">
    <property type="entry name" value="Butyrophilin subfamily 1 member A1"/>
    <property type="match status" value="1"/>
</dbReference>
<dbReference type="Gene3D" id="3.30.160.60">
    <property type="entry name" value="Classic Zinc Finger"/>
    <property type="match status" value="1"/>
</dbReference>
<dbReference type="PANTHER" id="PTHR24103">
    <property type="entry name" value="E3 UBIQUITIN-PROTEIN LIGASE TRIM"/>
    <property type="match status" value="1"/>
</dbReference>
<dbReference type="SMART" id="SM00589">
    <property type="entry name" value="PRY"/>
    <property type="match status" value="1"/>
</dbReference>
<dbReference type="SUPFAM" id="SSF49899">
    <property type="entry name" value="Concanavalin A-like lectins/glucanases"/>
    <property type="match status" value="1"/>
</dbReference>
<dbReference type="SUPFAM" id="SSF57850">
    <property type="entry name" value="RING/U-box"/>
    <property type="match status" value="1"/>
</dbReference>
<dbReference type="InterPro" id="IPR043136">
    <property type="entry name" value="B30.2/SPRY_sf"/>
</dbReference>
<dbReference type="InterPro" id="IPR001841">
    <property type="entry name" value="Znf_RING"/>
</dbReference>
<dbReference type="InterPro" id="IPR003877">
    <property type="entry name" value="SPRY_dom"/>
</dbReference>
<dbReference type="CDD" id="cd15829">
    <property type="entry name" value="SPRY_PRY_TRIM75"/>
    <property type="match status" value="1"/>
</dbReference>
<keyword evidence="3" id="KW-0862">Zinc</keyword>
<keyword evidence="2 4" id="KW-0863">Zinc-finger</keyword>
<evidence type="ECO:0000313" key="7">
    <source>
        <dbReference type="Proteomes" id="UP000504623"/>
    </source>
</evidence>
<dbReference type="InterPro" id="IPR017907">
    <property type="entry name" value="Znf_RING_CS"/>
</dbReference>
<dbReference type="Pfam" id="PF13765">
    <property type="entry name" value="PRY"/>
    <property type="match status" value="1"/>
</dbReference>
<dbReference type="RefSeq" id="XP_006864618.1">
    <property type="nucleotide sequence ID" value="XM_006864556.1"/>
</dbReference>
<gene>
    <name evidence="8" type="primary">LOC102838724</name>
</gene>
<dbReference type="InterPro" id="IPR013083">
    <property type="entry name" value="Znf_RING/FYVE/PHD"/>
</dbReference>
<protein>
    <submittedName>
        <fullName evidence="8">Tripartite motif-containing protein 75-like</fullName>
    </submittedName>
</protein>
<dbReference type="PROSITE" id="PS00518">
    <property type="entry name" value="ZF_RING_1"/>
    <property type="match status" value="1"/>
</dbReference>
<proteinExistence type="predicted"/>
<accession>A0A9B0WPY6</accession>
<dbReference type="GeneID" id="102838724"/>
<evidence type="ECO:0000256" key="4">
    <source>
        <dbReference type="PROSITE-ProRule" id="PRU00175"/>
    </source>
</evidence>
<evidence type="ECO:0000313" key="8">
    <source>
        <dbReference type="RefSeq" id="XP_006864618.1"/>
    </source>
</evidence>
<dbReference type="Pfam" id="PF15227">
    <property type="entry name" value="zf-C3HC4_4"/>
    <property type="match status" value="1"/>
</dbReference>
<dbReference type="InterPro" id="IPR013320">
    <property type="entry name" value="ConA-like_dom_sf"/>
</dbReference>
<feature type="domain" description="B30.2/SPRY" evidence="6">
    <location>
        <begin position="198"/>
        <end position="390"/>
    </location>
</feature>
<dbReference type="PROSITE" id="PS50089">
    <property type="entry name" value="ZF_RING_2"/>
    <property type="match status" value="1"/>
</dbReference>
<dbReference type="SMART" id="SM00184">
    <property type="entry name" value="RING"/>
    <property type="match status" value="1"/>
</dbReference>
<evidence type="ECO:0000256" key="2">
    <source>
        <dbReference type="ARBA" id="ARBA00022771"/>
    </source>
</evidence>
<dbReference type="Gene3D" id="3.30.40.10">
    <property type="entry name" value="Zinc/RING finger domain, C3HC4 (zinc finger)"/>
    <property type="match status" value="1"/>
</dbReference>
<dbReference type="Gene3D" id="2.60.120.920">
    <property type="match status" value="1"/>
</dbReference>
<dbReference type="InterPro" id="IPR050143">
    <property type="entry name" value="TRIM/RBCC"/>
</dbReference>
<evidence type="ECO:0000259" key="6">
    <source>
        <dbReference type="PROSITE" id="PS50188"/>
    </source>
</evidence>
<dbReference type="PROSITE" id="PS50188">
    <property type="entry name" value="B302_SPRY"/>
    <property type="match status" value="1"/>
</dbReference>
<dbReference type="InterPro" id="IPR003879">
    <property type="entry name" value="Butyrophylin_SPRY"/>
</dbReference>
<feature type="domain" description="RING-type" evidence="5">
    <location>
        <begin position="16"/>
        <end position="57"/>
    </location>
</feature>
<keyword evidence="7" id="KW-1185">Reference proteome</keyword>
<dbReference type="GO" id="GO:0008270">
    <property type="term" value="F:zinc ion binding"/>
    <property type="evidence" value="ECO:0007669"/>
    <property type="project" value="UniProtKB-KW"/>
</dbReference>
<keyword evidence="1" id="KW-0479">Metal-binding</keyword>
<dbReference type="InterPro" id="IPR001870">
    <property type="entry name" value="B30.2/SPRY"/>
</dbReference>
<name>A0A9B0WPY6_CHRAS</name>
<evidence type="ECO:0000256" key="3">
    <source>
        <dbReference type="ARBA" id="ARBA00022833"/>
    </source>
</evidence>
<dbReference type="PRINTS" id="PR01407">
    <property type="entry name" value="BUTYPHLNCDUF"/>
</dbReference>
<dbReference type="Pfam" id="PF00622">
    <property type="entry name" value="SPRY"/>
    <property type="match status" value="1"/>
</dbReference>
<dbReference type="InterPro" id="IPR006574">
    <property type="entry name" value="PRY"/>
</dbReference>
<organism evidence="7 8">
    <name type="scientific">Chrysochloris asiatica</name>
    <name type="common">Cape golden mole</name>
    <dbReference type="NCBI Taxonomy" id="185453"/>
    <lineage>
        <taxon>Eukaryota</taxon>
        <taxon>Metazoa</taxon>
        <taxon>Chordata</taxon>
        <taxon>Craniata</taxon>
        <taxon>Vertebrata</taxon>
        <taxon>Euteleostomi</taxon>
        <taxon>Mammalia</taxon>
        <taxon>Eutheria</taxon>
        <taxon>Afrotheria</taxon>
        <taxon>Chrysochloridae</taxon>
        <taxon>Chrysochlorinae</taxon>
        <taxon>Chrysochloris</taxon>
    </lineage>
</organism>
<dbReference type="SMART" id="SM00449">
    <property type="entry name" value="SPRY"/>
    <property type="match status" value="1"/>
</dbReference>
<reference evidence="8" key="1">
    <citation type="submission" date="2025-08" db="UniProtKB">
        <authorList>
            <consortium name="RefSeq"/>
        </authorList>
    </citation>
    <scope>IDENTIFICATION</scope>
    <source>
        <tissue evidence="8">Spleen</tissue>
    </source>
</reference>
<evidence type="ECO:0000256" key="1">
    <source>
        <dbReference type="ARBA" id="ARBA00022723"/>
    </source>
</evidence>
<dbReference type="Proteomes" id="UP000504623">
    <property type="component" value="Unplaced"/>
</dbReference>